<evidence type="ECO:0000313" key="8">
    <source>
        <dbReference type="EMBL" id="BBO88522.1"/>
    </source>
</evidence>
<evidence type="ECO:0000256" key="1">
    <source>
        <dbReference type="ARBA" id="ARBA00004651"/>
    </source>
</evidence>
<dbReference type="AlphaFoldDB" id="A0A5K8A7D4"/>
<feature type="transmembrane region" description="Helical" evidence="7">
    <location>
        <begin position="160"/>
        <end position="179"/>
    </location>
</feature>
<evidence type="ECO:0000256" key="3">
    <source>
        <dbReference type="ARBA" id="ARBA00022475"/>
    </source>
</evidence>
<feature type="transmembrane region" description="Helical" evidence="7">
    <location>
        <begin position="133"/>
        <end position="154"/>
    </location>
</feature>
<evidence type="ECO:0008006" key="10">
    <source>
        <dbReference type="Google" id="ProtNLM"/>
    </source>
</evidence>
<keyword evidence="5 7" id="KW-1133">Transmembrane helix</keyword>
<feature type="transmembrane region" description="Helical" evidence="7">
    <location>
        <begin position="61"/>
        <end position="80"/>
    </location>
</feature>
<dbReference type="InterPro" id="IPR050833">
    <property type="entry name" value="Poly_Biosynth_Transport"/>
</dbReference>
<feature type="transmembrane region" description="Helical" evidence="7">
    <location>
        <begin position="217"/>
        <end position="238"/>
    </location>
</feature>
<keyword evidence="4 7" id="KW-0812">Transmembrane</keyword>
<dbReference type="PANTHER" id="PTHR30250">
    <property type="entry name" value="PST FAMILY PREDICTED COLANIC ACID TRANSPORTER"/>
    <property type="match status" value="1"/>
</dbReference>
<keyword evidence="6 7" id="KW-0472">Membrane</keyword>
<dbReference type="GO" id="GO:0005886">
    <property type="term" value="C:plasma membrane"/>
    <property type="evidence" value="ECO:0007669"/>
    <property type="project" value="UniProtKB-SubCell"/>
</dbReference>
<keyword evidence="9" id="KW-1185">Reference proteome</keyword>
<dbReference type="EMBL" id="AP021879">
    <property type="protein sequence ID" value="BBO88522.1"/>
    <property type="molecule type" value="Genomic_DNA"/>
</dbReference>
<protein>
    <recommendedName>
        <fullName evidence="10">Polysaccharide biosynthesis protein C-terminal domain-containing protein</fullName>
    </recommendedName>
</protein>
<organism evidence="8 9">
    <name type="scientific">Desulfosarcina ovata subsp. ovata</name>
    <dbReference type="NCBI Taxonomy" id="2752305"/>
    <lineage>
        <taxon>Bacteria</taxon>
        <taxon>Pseudomonadati</taxon>
        <taxon>Thermodesulfobacteriota</taxon>
        <taxon>Desulfobacteria</taxon>
        <taxon>Desulfobacterales</taxon>
        <taxon>Desulfosarcinaceae</taxon>
        <taxon>Desulfosarcina</taxon>
    </lineage>
</organism>
<evidence type="ECO:0000313" key="9">
    <source>
        <dbReference type="Proteomes" id="UP000422108"/>
    </source>
</evidence>
<gene>
    <name evidence="8" type="ORF">DSCOOX_17020</name>
</gene>
<evidence type="ECO:0000256" key="4">
    <source>
        <dbReference type="ARBA" id="ARBA00022692"/>
    </source>
</evidence>
<comment type="subcellular location">
    <subcellularLocation>
        <location evidence="1">Cell membrane</location>
        <topology evidence="1">Multi-pass membrane protein</topology>
    </subcellularLocation>
</comment>
<dbReference type="Proteomes" id="UP000422108">
    <property type="component" value="Chromosome"/>
</dbReference>
<sequence>MDDVLIGAVYGPGPLALYTKAYSLMMLPIRQINDPLSAIAVPALSRLQYNPEHFRRYYCKFIEVLVFFGFPIIGCCALLAKDIVIALLGKQWIGAIPIFIALIPAGLAGLLDISGNTIFISMGRVKEQMRIEFLGSIIVCTSIAIAVNFGPIYIAWSVSLSQIIVLLIILNVALNNSYLRKKDLVASIWRPAIASFGSYFVTLFIIYFFSINDLNPFIKIIIISPGYMIAYALIISMLPEGILFLKELFSMVREALQLHKIIKG</sequence>
<comment type="similarity">
    <text evidence="2">Belongs to the polysaccharide synthase family.</text>
</comment>
<dbReference type="PANTHER" id="PTHR30250:SF10">
    <property type="entry name" value="LIPOPOLYSACCHARIDE BIOSYNTHESIS PROTEIN WZXC"/>
    <property type="match status" value="1"/>
</dbReference>
<evidence type="ECO:0000256" key="2">
    <source>
        <dbReference type="ARBA" id="ARBA00007430"/>
    </source>
</evidence>
<feature type="transmembrane region" description="Helical" evidence="7">
    <location>
        <begin position="191"/>
        <end position="211"/>
    </location>
</feature>
<name>A0A5K8A7D4_9BACT</name>
<keyword evidence="3" id="KW-1003">Cell membrane</keyword>
<proteinExistence type="inferred from homology"/>
<evidence type="ECO:0000256" key="5">
    <source>
        <dbReference type="ARBA" id="ARBA00022989"/>
    </source>
</evidence>
<dbReference type="Pfam" id="PF13440">
    <property type="entry name" value="Polysacc_synt_3"/>
    <property type="match status" value="1"/>
</dbReference>
<evidence type="ECO:0000256" key="6">
    <source>
        <dbReference type="ARBA" id="ARBA00023136"/>
    </source>
</evidence>
<evidence type="ECO:0000256" key="7">
    <source>
        <dbReference type="SAM" id="Phobius"/>
    </source>
</evidence>
<feature type="transmembrane region" description="Helical" evidence="7">
    <location>
        <begin position="92"/>
        <end position="113"/>
    </location>
</feature>
<reference evidence="8 9" key="1">
    <citation type="submission" date="2019-11" db="EMBL/GenBank/DDBJ databases">
        <title>Comparative genomics of hydrocarbon-degrading Desulfosarcina strains.</title>
        <authorList>
            <person name="Watanabe M."/>
            <person name="Kojima H."/>
            <person name="Fukui M."/>
        </authorList>
    </citation>
    <scope>NUCLEOTIDE SEQUENCE [LARGE SCALE GENOMIC DNA]</scope>
    <source>
        <strain evidence="9">oXyS1</strain>
    </source>
</reference>
<accession>A0A5K8A7D4</accession>